<keyword evidence="3" id="KW-1185">Reference proteome</keyword>
<protein>
    <recommendedName>
        <fullName evidence="4">Zinc resistance-associated protein</fullName>
    </recommendedName>
</protein>
<feature type="chain" id="PRO_5012567689" description="Zinc resistance-associated protein" evidence="1">
    <location>
        <begin position="22"/>
        <end position="141"/>
    </location>
</feature>
<dbReference type="EMBL" id="FQXS01000018">
    <property type="protein sequence ID" value="SHH96699.1"/>
    <property type="molecule type" value="Genomic_DNA"/>
</dbReference>
<evidence type="ECO:0000313" key="2">
    <source>
        <dbReference type="EMBL" id="SHH96699.1"/>
    </source>
</evidence>
<evidence type="ECO:0000256" key="1">
    <source>
        <dbReference type="SAM" id="SignalP"/>
    </source>
</evidence>
<dbReference type="RefSeq" id="WP_073377261.1">
    <property type="nucleotide sequence ID" value="NZ_FQXS01000018.1"/>
</dbReference>
<reference evidence="2 3" key="1">
    <citation type="submission" date="2016-11" db="EMBL/GenBank/DDBJ databases">
        <authorList>
            <person name="Jaros S."/>
            <person name="Januszkiewicz K."/>
            <person name="Wedrychowicz H."/>
        </authorList>
    </citation>
    <scope>NUCLEOTIDE SEQUENCE [LARGE SCALE GENOMIC DNA]</scope>
    <source>
        <strain evidence="2 3">DSM 9705</strain>
    </source>
</reference>
<name>A0A1M5XAF0_9BACT</name>
<dbReference type="Proteomes" id="UP000184139">
    <property type="component" value="Unassembled WGS sequence"/>
</dbReference>
<keyword evidence="1" id="KW-0732">Signal</keyword>
<dbReference type="AlphaFoldDB" id="A0A1M5XAF0"/>
<evidence type="ECO:0000313" key="3">
    <source>
        <dbReference type="Proteomes" id="UP000184139"/>
    </source>
</evidence>
<gene>
    <name evidence="2" type="ORF">SAMN02745124_02920</name>
</gene>
<sequence>MKKIIITTILIVGLAAGFSFAHNNDWGMRGNGGHMMGGNYGMMQHGMMGGGQPMMGPGMMGGFGGYGDCPRATAFGDGQWTSESHQKFLDDTVELRKEINDTQFAYQEARRNPNTTREQLVSIEKELIDLRSQLQERAAQQ</sequence>
<dbReference type="Gene3D" id="1.20.120.1490">
    <property type="match status" value="1"/>
</dbReference>
<feature type="signal peptide" evidence="1">
    <location>
        <begin position="1"/>
        <end position="21"/>
    </location>
</feature>
<accession>A0A1M5XAF0</accession>
<evidence type="ECO:0008006" key="4">
    <source>
        <dbReference type="Google" id="ProtNLM"/>
    </source>
</evidence>
<proteinExistence type="predicted"/>
<organism evidence="2 3">
    <name type="scientific">Desulfofustis glycolicus DSM 9705</name>
    <dbReference type="NCBI Taxonomy" id="1121409"/>
    <lineage>
        <taxon>Bacteria</taxon>
        <taxon>Pseudomonadati</taxon>
        <taxon>Thermodesulfobacteriota</taxon>
        <taxon>Desulfobulbia</taxon>
        <taxon>Desulfobulbales</taxon>
        <taxon>Desulfocapsaceae</taxon>
        <taxon>Desulfofustis</taxon>
    </lineage>
</organism>